<dbReference type="EMBL" id="AE003849">
    <property type="protein sequence ID" value="AAF84728.1"/>
    <property type="molecule type" value="Genomic_DNA"/>
</dbReference>
<sequence>MMIRILSVMRKKAQTGVEKMLLKVRLGTSAARYYDLAAFA</sequence>
<dbReference type="STRING" id="160492.XF_1922"/>
<dbReference type="PIR" id="G82620">
    <property type="entry name" value="G82620"/>
</dbReference>
<accession>Q9PC59</accession>
<evidence type="ECO:0000313" key="2">
    <source>
        <dbReference type="Proteomes" id="UP000000812"/>
    </source>
</evidence>
<protein>
    <submittedName>
        <fullName evidence="1">Uncharacterized protein</fullName>
    </submittedName>
</protein>
<dbReference type="KEGG" id="xfa:XF_1922"/>
<evidence type="ECO:0000313" key="1">
    <source>
        <dbReference type="EMBL" id="AAF84728.1"/>
    </source>
</evidence>
<dbReference type="HOGENOM" id="CLU_3298877_0_0_6"/>
<dbReference type="AlphaFoldDB" id="Q9PC59"/>
<reference evidence="1 2" key="1">
    <citation type="journal article" date="2000" name="Nature">
        <title>The genome sequence of the plant pathogen Xylella fastidiosa.</title>
        <authorList>
            <person name="Simpson A.J."/>
            <person name="Reinach F.C."/>
            <person name="Arruda P."/>
            <person name="Abreu F.A."/>
            <person name="Acencio M."/>
            <person name="Alvarenga R."/>
            <person name="Alves L.M."/>
            <person name="Araya J.E."/>
            <person name="Baia G.S."/>
            <person name="Baptista C.S."/>
            <person name="Barros M.H."/>
            <person name="Bonaccorsi E.D."/>
            <person name="Bordin S."/>
            <person name="Bove J.M."/>
            <person name="Briones M.R."/>
            <person name="Bueno M.R."/>
            <person name="Camargo A.A."/>
            <person name="Camargo L.E."/>
            <person name="Carraro D.M."/>
            <person name="Carrer H."/>
            <person name="Colauto N.B."/>
            <person name="Colombo C."/>
            <person name="Costa F.F."/>
            <person name="Costa M.C."/>
            <person name="Costa-Neto C.M."/>
            <person name="Coutinho L.L."/>
            <person name="Cristofani M."/>
            <person name="Dias-Neto E."/>
            <person name="Docena C."/>
            <person name="El-Dorry H."/>
            <person name="Facincani A.P."/>
            <person name="Ferreira A.J."/>
            <person name="Ferreira V.C."/>
            <person name="Ferro J.A."/>
            <person name="Fraga J.S."/>
            <person name="Franca S.C."/>
            <person name="Franco M.C."/>
            <person name="Frohme M."/>
            <person name="Furlan L.R."/>
            <person name="Garnier M."/>
            <person name="Goldman G.H."/>
            <person name="Goldman M.H."/>
            <person name="Gomes S.L."/>
            <person name="Gruber A."/>
            <person name="Ho P.L."/>
            <person name="Hoheisel J.D."/>
            <person name="Junqueira M.L."/>
            <person name="Kemper E.L."/>
            <person name="Kitajima J.P."/>
            <person name="Krieger J.E."/>
            <person name="Kuramae E.E."/>
            <person name="Laigret F."/>
            <person name="Lambais M.R."/>
            <person name="Leite L.C."/>
            <person name="Lemos E.G."/>
            <person name="Lemos M.V."/>
            <person name="Lopes S.A."/>
            <person name="Lopes C.R."/>
            <person name="Machado J.A."/>
            <person name="Machado M.A."/>
            <person name="Madeira A.M."/>
            <person name="Madeira H.M."/>
            <person name="Marino C.L."/>
            <person name="Marques M.V."/>
            <person name="Martins E.A."/>
            <person name="Martins E.M."/>
            <person name="Matsukuma A.Y."/>
            <person name="Menck C.F."/>
            <person name="Miracca E.C."/>
            <person name="Miyaki C.Y."/>
            <person name="Monteriro-Vitorello C.B."/>
            <person name="Moon D.H."/>
            <person name="Nagai M.A."/>
            <person name="Nascimento A.L."/>
            <person name="Netto L.E."/>
            <person name="Nhani A.Jr."/>
            <person name="Nobrega F.G."/>
            <person name="Nunes L.R."/>
            <person name="Oliveira M.A."/>
            <person name="de Oliveira M.C."/>
            <person name="de Oliveira R.C."/>
            <person name="Palmieri D.A."/>
            <person name="Paris A."/>
            <person name="Peixoto B.R."/>
            <person name="Pereira G.A."/>
            <person name="Pereira H.A.Jr."/>
            <person name="Pesquero J.B."/>
            <person name="Quaggio R.B."/>
            <person name="Roberto P.G."/>
            <person name="Rodrigues V."/>
            <person name="de M Rosa A.J."/>
            <person name="de Rosa V.E.Jr."/>
            <person name="de Sa R.G."/>
            <person name="Santelli R.V."/>
            <person name="Sawasaki H.E."/>
            <person name="da Silva A.C."/>
            <person name="da Silva A.M."/>
            <person name="da Silva F.R."/>
            <person name="da Silva W.A.Jr."/>
            <person name="da Silveira J.F."/>
            <person name="Silvestri M.L."/>
            <person name="Siqueira W.J."/>
            <person name="de Souza A.A."/>
            <person name="de Souza A.P."/>
            <person name="Terenzi M.F."/>
            <person name="Truffi D."/>
            <person name="Tsai S.M."/>
            <person name="Tsuhako M.H."/>
            <person name="Vallada H."/>
            <person name="Van Sluys M.A."/>
            <person name="Verjovski-Almeida S."/>
            <person name="Vettore A.L."/>
            <person name="Zago M.A."/>
            <person name="Zatz M."/>
            <person name="Meidanis J."/>
            <person name="Setubal J.C."/>
        </authorList>
    </citation>
    <scope>NUCLEOTIDE SEQUENCE [LARGE SCALE GENOMIC DNA]</scope>
    <source>
        <strain evidence="1 2">9a5c</strain>
    </source>
</reference>
<name>Q9PC59_XYLFA</name>
<organism evidence="1 2">
    <name type="scientific">Xylella fastidiosa (strain 9a5c)</name>
    <dbReference type="NCBI Taxonomy" id="160492"/>
    <lineage>
        <taxon>Bacteria</taxon>
        <taxon>Pseudomonadati</taxon>
        <taxon>Pseudomonadota</taxon>
        <taxon>Gammaproteobacteria</taxon>
        <taxon>Lysobacterales</taxon>
        <taxon>Lysobacteraceae</taxon>
        <taxon>Xylella</taxon>
    </lineage>
</organism>
<dbReference type="Proteomes" id="UP000000812">
    <property type="component" value="Chromosome"/>
</dbReference>
<proteinExistence type="predicted"/>
<gene>
    <name evidence="1" type="ordered locus">XF_1922</name>
</gene>